<dbReference type="EMBL" id="CAOF01000150">
    <property type="protein sequence ID" value="CCO48623.1"/>
    <property type="molecule type" value="Genomic_DNA"/>
</dbReference>
<reference evidence="2 3" key="1">
    <citation type="journal article" date="2013" name="ISME J.">
        <title>Comparative genomics of pathogenic lineages of Vibrio nigripulchritudo identifies virulence-associated traits.</title>
        <authorList>
            <person name="Goudenege D."/>
            <person name="Labreuche Y."/>
            <person name="Krin E."/>
            <person name="Ansquer D."/>
            <person name="Mangenot S."/>
            <person name="Calteau A."/>
            <person name="Medigue C."/>
            <person name="Mazel D."/>
            <person name="Polz M.F."/>
            <person name="Le Roux F."/>
        </authorList>
    </citation>
    <scope>NUCLEOTIDE SEQUENCE [LARGE SCALE GENOMIC DNA]</scope>
    <source>
        <strain evidence="2 3">SOn1</strain>
    </source>
</reference>
<feature type="transmembrane region" description="Helical" evidence="1">
    <location>
        <begin position="115"/>
        <end position="137"/>
    </location>
</feature>
<dbReference type="AlphaFoldDB" id="A0AAV2VV60"/>
<proteinExistence type="predicted"/>
<evidence type="ECO:0008006" key="4">
    <source>
        <dbReference type="Google" id="ProtNLM"/>
    </source>
</evidence>
<keyword evidence="1" id="KW-0472">Membrane</keyword>
<evidence type="ECO:0000313" key="2">
    <source>
        <dbReference type="EMBL" id="CCO48623.1"/>
    </source>
</evidence>
<evidence type="ECO:0000256" key="1">
    <source>
        <dbReference type="SAM" id="Phobius"/>
    </source>
</evidence>
<protein>
    <recommendedName>
        <fullName evidence="4">DUF4281 domain-containing protein</fullName>
    </recommendedName>
</protein>
<feature type="transmembrane region" description="Helical" evidence="1">
    <location>
        <begin position="39"/>
        <end position="61"/>
    </location>
</feature>
<dbReference type="Pfam" id="PF14108">
    <property type="entry name" value="ABA4-like"/>
    <property type="match status" value="1"/>
</dbReference>
<comment type="caution">
    <text evidence="2">The sequence shown here is derived from an EMBL/GenBank/DDBJ whole genome shotgun (WGS) entry which is preliminary data.</text>
</comment>
<feature type="transmembrane region" description="Helical" evidence="1">
    <location>
        <begin position="81"/>
        <end position="103"/>
    </location>
</feature>
<name>A0AAV2VV60_9VIBR</name>
<keyword evidence="1" id="KW-0812">Transmembrane</keyword>
<dbReference type="InterPro" id="IPR025461">
    <property type="entry name" value="ABA4-like"/>
</dbReference>
<feature type="transmembrane region" description="Helical" evidence="1">
    <location>
        <begin position="6"/>
        <end position="27"/>
    </location>
</feature>
<organism evidence="2 3">
    <name type="scientific">Vibrio nigripulchritudo SOn1</name>
    <dbReference type="NCBI Taxonomy" id="1238450"/>
    <lineage>
        <taxon>Bacteria</taxon>
        <taxon>Pseudomonadati</taxon>
        <taxon>Pseudomonadota</taxon>
        <taxon>Gammaproteobacteria</taxon>
        <taxon>Vibrionales</taxon>
        <taxon>Vibrionaceae</taxon>
        <taxon>Vibrio</taxon>
    </lineage>
</organism>
<keyword evidence="1" id="KW-1133">Transmembrane helix</keyword>
<dbReference type="Proteomes" id="UP000018211">
    <property type="component" value="Unassembled WGS sequence"/>
</dbReference>
<dbReference type="RefSeq" id="WP_022613054.1">
    <property type="nucleotide sequence ID" value="NZ_LK391965.1"/>
</dbReference>
<evidence type="ECO:0000313" key="3">
    <source>
        <dbReference type="Proteomes" id="UP000018211"/>
    </source>
</evidence>
<sequence>MMAQLAFELGSTIALLGWLSLILGATLSSQRISDGLLLCGGRVIPFLLSLIYLFLLVQYWGSAPEGNYSSLVGVGLLFESQGNLAAGWLHFLIFDLFIGRWMIDDLKRSGKARWRLLPCLPLTFMYGPVGLVLYFVFQLFDKPNDSALYAR</sequence>
<accession>A0AAV2VV60</accession>
<gene>
    <name evidence="2" type="ORF">VIBNISOn1_570013</name>
</gene>